<keyword evidence="5" id="KW-1185">Reference proteome</keyword>
<organism evidence="4 5">
    <name type="scientific">Rhodococcus wratislaviensis</name>
    <name type="common">Tsukamurella wratislaviensis</name>
    <dbReference type="NCBI Taxonomy" id="44752"/>
    <lineage>
        <taxon>Bacteria</taxon>
        <taxon>Bacillati</taxon>
        <taxon>Actinomycetota</taxon>
        <taxon>Actinomycetes</taxon>
        <taxon>Mycobacteriales</taxon>
        <taxon>Nocardiaceae</taxon>
        <taxon>Rhodococcus</taxon>
    </lineage>
</organism>
<evidence type="ECO:0000256" key="2">
    <source>
        <dbReference type="ARBA" id="ARBA00023002"/>
    </source>
</evidence>
<gene>
    <name evidence="4" type="ORF">Rhow_000814</name>
</gene>
<dbReference type="InterPro" id="IPR016161">
    <property type="entry name" value="Ald_DH/histidinol_DH"/>
</dbReference>
<comment type="caution">
    <text evidence="4">The sequence shown here is derived from an EMBL/GenBank/DDBJ whole genome shotgun (WGS) entry which is preliminary data.</text>
</comment>
<dbReference type="PANTHER" id="PTHR42804">
    <property type="entry name" value="ALDEHYDE DEHYDROGENASE"/>
    <property type="match status" value="1"/>
</dbReference>
<evidence type="ECO:0000313" key="5">
    <source>
        <dbReference type="Proteomes" id="UP000287519"/>
    </source>
</evidence>
<dbReference type="Pfam" id="PF00171">
    <property type="entry name" value="Aldedh"/>
    <property type="match status" value="1"/>
</dbReference>
<dbReference type="PANTHER" id="PTHR42804:SF1">
    <property type="entry name" value="ALDEHYDE DEHYDROGENASE-RELATED"/>
    <property type="match status" value="1"/>
</dbReference>
<dbReference type="EMBL" id="BHYM01000013">
    <property type="protein sequence ID" value="GCE37930.1"/>
    <property type="molecule type" value="Genomic_DNA"/>
</dbReference>
<sequence length="81" mass="8468">MREPIGVVGGIVPWNAPVTLSSLKIAMALAMGNTLVLKPAELAPLAVLKLAEWAHEILPKGVLNVLTGSDRKVGAPLSKHP</sequence>
<accession>A0A402C2R3</accession>
<dbReference type="Gene3D" id="3.40.605.10">
    <property type="entry name" value="Aldehyde Dehydrogenase, Chain A, domain 1"/>
    <property type="match status" value="1"/>
</dbReference>
<dbReference type="InterPro" id="IPR015590">
    <property type="entry name" value="Aldehyde_DH_dom"/>
</dbReference>
<keyword evidence="2" id="KW-0560">Oxidoreductase</keyword>
<proteinExistence type="inferred from homology"/>
<dbReference type="Proteomes" id="UP000287519">
    <property type="component" value="Unassembled WGS sequence"/>
</dbReference>
<dbReference type="AlphaFoldDB" id="A0A402C2R3"/>
<reference evidence="4 5" key="1">
    <citation type="submission" date="2018-11" db="EMBL/GenBank/DDBJ databases">
        <title>Microbial catabolism of amino acid.</title>
        <authorList>
            <person name="Hibi M."/>
            <person name="Ogawa J."/>
        </authorList>
    </citation>
    <scope>NUCLEOTIDE SEQUENCE [LARGE SCALE GENOMIC DNA]</scope>
    <source>
        <strain evidence="4 5">C31-06</strain>
    </source>
</reference>
<name>A0A402C2R3_RHOWR</name>
<feature type="domain" description="Aldehyde dehydrogenase" evidence="3">
    <location>
        <begin position="1"/>
        <end position="81"/>
    </location>
</feature>
<evidence type="ECO:0000256" key="1">
    <source>
        <dbReference type="ARBA" id="ARBA00009986"/>
    </source>
</evidence>
<comment type="similarity">
    <text evidence="1">Belongs to the aldehyde dehydrogenase family.</text>
</comment>
<evidence type="ECO:0000313" key="4">
    <source>
        <dbReference type="EMBL" id="GCE37930.1"/>
    </source>
</evidence>
<dbReference type="RefSeq" id="WP_263973383.1">
    <property type="nucleotide sequence ID" value="NZ_BHYM01000013.1"/>
</dbReference>
<dbReference type="SUPFAM" id="SSF53720">
    <property type="entry name" value="ALDH-like"/>
    <property type="match status" value="1"/>
</dbReference>
<protein>
    <submittedName>
        <fullName evidence="4">Aldehyde dehydrogenase</fullName>
    </submittedName>
</protein>
<dbReference type="GO" id="GO:0016491">
    <property type="term" value="F:oxidoreductase activity"/>
    <property type="evidence" value="ECO:0007669"/>
    <property type="project" value="UniProtKB-KW"/>
</dbReference>
<dbReference type="InterPro" id="IPR016162">
    <property type="entry name" value="Ald_DH_N"/>
</dbReference>
<evidence type="ECO:0000259" key="3">
    <source>
        <dbReference type="Pfam" id="PF00171"/>
    </source>
</evidence>